<accession>A0A560IB00</accession>
<sequence>MGRDLDTVAKAIRAASISTDTRFLDIGRRLETSADILTALTRTFDTLSDEMKGDGLRLATQDLSQVARFVSALTPGGEAGAFRTLTALVTAIAGRLARMDKSIKGVGMLATNAKIAAAVIGDTSAEFMNFATEIRRTLGLAQASLDQFAAELAGVGRHLQAAAADQSALDARQATAIRTVPQRLAHSIGTVVDRGGRAGAIAATVGQRSQDIAKRIGLAVMALQVGDITRQRMEHVDYALGLVTEMVAEASTLQPDGAAAPVPAPDDVATTAGFCFRLQAAQLDDTADELAQEIGQVLTSLRDLARDARDILNLGHDAFGASGSQQGTFVGELEGEVAEVDALLQGYGAARRQADEVAASVSQATTRLASQIGTMRALEADIRIMGLNTSLRCGRLGTVGRPLSIIAQELRLYANEIAVEASGVMGELDQIAAIAASLSGQARDTGAADTAAMADIMTRSIARLGTAGQNLATALQTLERDGETVVDLLQETVDRAAAHGEMGQVLRQAATDLALLAPDPHMGDVPARAEPLIAQMARSYTMARERQVLDRFAPGKNQAPAAMPGPAAMADDLEDIFF</sequence>
<name>A0A560IB00_9PROT</name>
<evidence type="ECO:0000313" key="2">
    <source>
        <dbReference type="Proteomes" id="UP000318050"/>
    </source>
</evidence>
<dbReference type="AlphaFoldDB" id="A0A560IB00"/>
<comment type="caution">
    <text evidence="1">The sequence shown here is derived from an EMBL/GenBank/DDBJ whole genome shotgun (WGS) entry which is preliminary data.</text>
</comment>
<reference evidence="1 2" key="1">
    <citation type="submission" date="2019-06" db="EMBL/GenBank/DDBJ databases">
        <title>Genomic Encyclopedia of Type Strains, Phase IV (KMG-V): Genome sequencing to study the core and pangenomes of soil and plant-associated prokaryotes.</title>
        <authorList>
            <person name="Whitman W."/>
        </authorList>
    </citation>
    <scope>NUCLEOTIDE SEQUENCE [LARGE SCALE GENOMIC DNA]</scope>
    <source>
        <strain evidence="1 2">BR 11140</strain>
    </source>
</reference>
<evidence type="ECO:0000313" key="1">
    <source>
        <dbReference type="EMBL" id="TWB56212.1"/>
    </source>
</evidence>
<dbReference type="Proteomes" id="UP000318050">
    <property type="component" value="Unassembled WGS sequence"/>
</dbReference>
<organism evidence="1 2">
    <name type="scientific">Nitrospirillum amazonense</name>
    <dbReference type="NCBI Taxonomy" id="28077"/>
    <lineage>
        <taxon>Bacteria</taxon>
        <taxon>Pseudomonadati</taxon>
        <taxon>Pseudomonadota</taxon>
        <taxon>Alphaproteobacteria</taxon>
        <taxon>Rhodospirillales</taxon>
        <taxon>Azospirillaceae</taxon>
        <taxon>Nitrospirillum</taxon>
    </lineage>
</organism>
<dbReference type="EMBL" id="VITT01000012">
    <property type="protein sequence ID" value="TWB56212.1"/>
    <property type="molecule type" value="Genomic_DNA"/>
</dbReference>
<protein>
    <submittedName>
        <fullName evidence="1">Methyl-accepting chemotaxis protein</fullName>
    </submittedName>
</protein>
<proteinExistence type="predicted"/>
<dbReference type="Gene3D" id="1.10.287.950">
    <property type="entry name" value="Methyl-accepting chemotaxis protein"/>
    <property type="match status" value="1"/>
</dbReference>
<gene>
    <name evidence="1" type="ORF">FBZ92_1121</name>
</gene>